<name>A0A2T5HSQ9_9RHOB</name>
<dbReference type="Pfam" id="PF11927">
    <property type="entry name" value="HODM_asu-like"/>
    <property type="match status" value="1"/>
</dbReference>
<dbReference type="InterPro" id="IPR021848">
    <property type="entry name" value="HODM_asu-like"/>
</dbReference>
<reference evidence="1 2" key="1">
    <citation type="submission" date="2018-04" db="EMBL/GenBank/DDBJ databases">
        <title>Genomic Encyclopedia of Archaeal and Bacterial Type Strains, Phase II (KMG-II): from individual species to whole genera.</title>
        <authorList>
            <person name="Goeker M."/>
        </authorList>
    </citation>
    <scope>NUCLEOTIDE SEQUENCE [LARGE SCALE GENOMIC DNA]</scope>
    <source>
        <strain evidence="1 2">DSM 100434</strain>
    </source>
</reference>
<comment type="caution">
    <text evidence="1">The sequence shown here is derived from an EMBL/GenBank/DDBJ whole genome shotgun (WGS) entry which is preliminary data.</text>
</comment>
<dbReference type="EMBL" id="QAOH01000004">
    <property type="protein sequence ID" value="PTQ74548.1"/>
    <property type="molecule type" value="Genomic_DNA"/>
</dbReference>
<protein>
    <submittedName>
        <fullName evidence="1">Uncharacterized protein DUF3445</fullName>
    </submittedName>
</protein>
<dbReference type="AlphaFoldDB" id="A0A2T5HSQ9"/>
<organism evidence="1 2">
    <name type="scientific">Celeribacter persicus</name>
    <dbReference type="NCBI Taxonomy" id="1651082"/>
    <lineage>
        <taxon>Bacteria</taxon>
        <taxon>Pseudomonadati</taxon>
        <taxon>Pseudomonadota</taxon>
        <taxon>Alphaproteobacteria</taxon>
        <taxon>Rhodobacterales</taxon>
        <taxon>Roseobacteraceae</taxon>
        <taxon>Celeribacter</taxon>
    </lineage>
</organism>
<accession>A0A2T5HSQ9</accession>
<evidence type="ECO:0000313" key="2">
    <source>
        <dbReference type="Proteomes" id="UP000244077"/>
    </source>
</evidence>
<dbReference type="Proteomes" id="UP000244077">
    <property type="component" value="Unassembled WGS sequence"/>
</dbReference>
<dbReference type="RefSeq" id="WP_107815873.1">
    <property type="nucleotide sequence ID" value="NZ_QAOH01000004.1"/>
</dbReference>
<keyword evidence="2" id="KW-1185">Reference proteome</keyword>
<dbReference type="OrthoDB" id="5242510at2"/>
<proteinExistence type="predicted"/>
<gene>
    <name evidence="1" type="ORF">C8N42_104193</name>
</gene>
<sequence length="265" mass="29533">MEPILQTKLSFAPWADPRTARLPGVIPFELDDWLEVDTAYGAQMALRDQLIATTPEEVVALDESARPAALELLDMLLGLLPGLGFGVTSDEVTRPDGVTVALDRDWPMHTMGRLLQCDICLMQPDPTGETDESVLTGAVLCFPSGWRLRQKFMKPMLRIHQPIEIYTPDLAARVQRMMNGVQEGRGLMRGTASRSDAHLCDPRSEGELRHGTNTSKYIRVERQSLVRLPETRAVVFTIHTQVVEPSALTPEQAEALKERPIRLAD</sequence>
<evidence type="ECO:0000313" key="1">
    <source>
        <dbReference type="EMBL" id="PTQ74548.1"/>
    </source>
</evidence>